<accession>A0A178EWJ5</accession>
<dbReference type="InterPro" id="IPR002099">
    <property type="entry name" value="MutL/Mlh/PMS"/>
</dbReference>
<evidence type="ECO:0000313" key="6">
    <source>
        <dbReference type="Proteomes" id="UP000243015"/>
    </source>
</evidence>
<dbReference type="VEuPathDB" id="FungiDB:TERG_05551"/>
<evidence type="ECO:0000256" key="1">
    <source>
        <dbReference type="ARBA" id="ARBA00006082"/>
    </source>
</evidence>
<reference evidence="5 6" key="1">
    <citation type="submission" date="2016-05" db="EMBL/GenBank/DDBJ databases">
        <title>Genome sequencing of Trichophyton rubrum CMCC(F)T1i isolated from hair.</title>
        <authorList>
            <person name="Zhan P."/>
            <person name="Tao Y."/>
            <person name="Liu W."/>
        </authorList>
    </citation>
    <scope>NUCLEOTIDE SEQUENCE [LARGE SCALE GENOMIC DNA]</scope>
    <source>
        <strain evidence="6">CMCC(F)T1i</strain>
    </source>
</reference>
<evidence type="ECO:0000259" key="4">
    <source>
        <dbReference type="SMART" id="SM01340"/>
    </source>
</evidence>
<name>A0A178EWJ5_TRIRU</name>
<dbReference type="GO" id="GO:0006298">
    <property type="term" value="P:mismatch repair"/>
    <property type="evidence" value="ECO:0007669"/>
    <property type="project" value="InterPro"/>
</dbReference>
<dbReference type="Pfam" id="PF01119">
    <property type="entry name" value="DNA_mis_repair"/>
    <property type="match status" value="1"/>
</dbReference>
<dbReference type="Gene3D" id="3.30.565.10">
    <property type="entry name" value="Histidine kinase-like ATPase, C-terminal domain"/>
    <property type="match status" value="1"/>
</dbReference>
<dbReference type="InterPro" id="IPR036890">
    <property type="entry name" value="HATPase_C_sf"/>
</dbReference>
<feature type="region of interest" description="Disordered" evidence="3">
    <location>
        <begin position="613"/>
        <end position="640"/>
    </location>
</feature>
<dbReference type="AlphaFoldDB" id="A0A178EWJ5"/>
<proteinExistence type="inferred from homology"/>
<feature type="domain" description="DNA mismatch repair protein S5" evidence="4">
    <location>
        <begin position="365"/>
        <end position="502"/>
    </location>
</feature>
<dbReference type="GO" id="GO:0061982">
    <property type="term" value="P:meiosis I cell cycle process"/>
    <property type="evidence" value="ECO:0007669"/>
    <property type="project" value="UniProtKB-ARBA"/>
</dbReference>
<dbReference type="InterPro" id="IPR014721">
    <property type="entry name" value="Ribsml_uS5_D2-typ_fold_subgr"/>
</dbReference>
<evidence type="ECO:0000256" key="2">
    <source>
        <dbReference type="ARBA" id="ARBA00022763"/>
    </source>
</evidence>
<dbReference type="InterPro" id="IPR013507">
    <property type="entry name" value="DNA_mismatch_S5_2-like"/>
</dbReference>
<comment type="similarity">
    <text evidence="1">Belongs to the DNA mismatch repair MutL/HexB family.</text>
</comment>
<dbReference type="Gene3D" id="3.30.230.10">
    <property type="match status" value="1"/>
</dbReference>
<organism evidence="5 6">
    <name type="scientific">Trichophyton rubrum</name>
    <name type="common">Athlete's foot fungus</name>
    <name type="synonym">Epidermophyton rubrum</name>
    <dbReference type="NCBI Taxonomy" id="5551"/>
    <lineage>
        <taxon>Eukaryota</taxon>
        <taxon>Fungi</taxon>
        <taxon>Dikarya</taxon>
        <taxon>Ascomycota</taxon>
        <taxon>Pezizomycotina</taxon>
        <taxon>Eurotiomycetes</taxon>
        <taxon>Eurotiomycetidae</taxon>
        <taxon>Onygenales</taxon>
        <taxon>Arthrodermataceae</taxon>
        <taxon>Trichophyton</taxon>
    </lineage>
</organism>
<dbReference type="SMART" id="SM01340">
    <property type="entry name" value="DNA_mis_repair"/>
    <property type="match status" value="1"/>
</dbReference>
<comment type="caution">
    <text evidence="5">The sequence shown here is derived from an EMBL/GenBank/DDBJ whole genome shotgun (WGS) entry which is preliminary data.</text>
</comment>
<evidence type="ECO:0000256" key="3">
    <source>
        <dbReference type="SAM" id="MobiDB-lite"/>
    </source>
</evidence>
<keyword evidence="2" id="KW-0227">DNA damage</keyword>
<dbReference type="VEuPathDB" id="FungiDB:TERG_05552"/>
<dbReference type="PANTHER" id="PTHR10073:SF41">
    <property type="entry name" value="MISMATCH REPAIR PROTEIN, PUTATIVE (AFU_ORTHOLOGUE AFUA_8G05820)-RELATED"/>
    <property type="match status" value="1"/>
</dbReference>
<dbReference type="FunFam" id="3.30.565.10:FF:000017">
    <property type="entry name" value="PMS1 homolog 1, mismatch repair system component"/>
    <property type="match status" value="1"/>
</dbReference>
<dbReference type="Proteomes" id="UP000243015">
    <property type="component" value="Unassembled WGS sequence"/>
</dbReference>
<dbReference type="Pfam" id="PF13589">
    <property type="entry name" value="HATPase_c_3"/>
    <property type="match status" value="1"/>
</dbReference>
<dbReference type="GO" id="GO:0140664">
    <property type="term" value="F:ATP-dependent DNA damage sensor activity"/>
    <property type="evidence" value="ECO:0007669"/>
    <property type="project" value="InterPro"/>
</dbReference>
<dbReference type="GO" id="GO:0016887">
    <property type="term" value="F:ATP hydrolysis activity"/>
    <property type="evidence" value="ECO:0007669"/>
    <property type="project" value="InterPro"/>
</dbReference>
<dbReference type="GO" id="GO:0005524">
    <property type="term" value="F:ATP binding"/>
    <property type="evidence" value="ECO:0007669"/>
    <property type="project" value="InterPro"/>
</dbReference>
<dbReference type="InterPro" id="IPR038973">
    <property type="entry name" value="MutL/Mlh/Pms-like"/>
</dbReference>
<protein>
    <recommendedName>
        <fullName evidence="4">DNA mismatch repair protein S5 domain-containing protein</fullName>
    </recommendedName>
</protein>
<dbReference type="SUPFAM" id="SSF55874">
    <property type="entry name" value="ATPase domain of HSP90 chaperone/DNA topoisomerase II/histidine kinase"/>
    <property type="match status" value="1"/>
</dbReference>
<dbReference type="InterPro" id="IPR020568">
    <property type="entry name" value="Ribosomal_Su5_D2-typ_SF"/>
</dbReference>
<dbReference type="SUPFAM" id="SSF54211">
    <property type="entry name" value="Ribosomal protein S5 domain 2-like"/>
    <property type="match status" value="1"/>
</dbReference>
<sequence length="870" mass="96255">MSDNKSSEEKARESFSSILSYYLHNRESLERIPSWVTESSESGSIPIALSPSLMPTSDEQVEAEKQKLKERVSDALPKLSERERQLMTQALTKWVVTYLLRISTGATPDLNSSTSSISPSCDDILISLRPQLNLSPFSIEYDIQFKGNMPIVALEEPAVRAIGSTSALPDSSSVVKELLDNALDAGATSIFIEISLNTLDIIQVKDNGSGILPSDRSLACKQNYTSKIQTKEDLKNVGGRSLGFCGQALASIAEMSDAMYITTRVPEEQVARTVKFGRDGEPISDTPASHPIGTTVRVCDFLKSLPVRRQEAEKKSTKSILAIKKLLRGYAIARPKTRLSMRVLKSKEKDWVYAPSQKPSVPDAILQVIGSTVISSCISSNASYPIPGEKDSPDSMVENYDTPTIHMSVIVPKPEAGQFVIVDARPLLTCMGFGKEVFKLFKSYYKKAIDYNILEDPFMFLSLDCPPGIYDANIEPSKDDILFEDNQAVLQIIESVFMGIYSLETSTIIPTPDTRQSYSSNQLTIDISSPASTKNCGRFRPNKTLTPTVNPWTLSLASQRLRDPESQLLTPQRETQAPQKNILPRSPNIRAKNSRISMRQATLSLHGNGRVSLFNTQSRQRKRNGSPRMATPPQVPAPNIPRSIEASLQTAEGNSTRGNEGTYVIRPAPQVPPLLRTCSAATRRQEPIAVTFPRSNDPIPPNPRSISEVLRRNHGSDHENSGYCEIRPYRLNVPSGSQLHAVSTNLKSKFQPGLNQKFNDLTSYGKNNFSIEMIRDQDKPPMECMPSMDPVYETTIPNGGEIIQLADSIKRLVNTDQYVKSGSLMAAFSPVDSTSSISYWTNELHNLAKKPSFQRQLRQLSFLTPGNPSK</sequence>
<gene>
    <name evidence="5" type="ORF">A7C99_4823</name>
</gene>
<dbReference type="EMBL" id="LHPM01000017">
    <property type="protein sequence ID" value="OAL64166.1"/>
    <property type="molecule type" value="Genomic_DNA"/>
</dbReference>
<dbReference type="GO" id="GO:0032389">
    <property type="term" value="C:MutLalpha complex"/>
    <property type="evidence" value="ECO:0007669"/>
    <property type="project" value="TreeGrafter"/>
</dbReference>
<dbReference type="NCBIfam" id="TIGR00585">
    <property type="entry name" value="mutl"/>
    <property type="match status" value="1"/>
</dbReference>
<evidence type="ECO:0000313" key="5">
    <source>
        <dbReference type="EMBL" id="OAL64166.1"/>
    </source>
</evidence>
<dbReference type="PANTHER" id="PTHR10073">
    <property type="entry name" value="DNA MISMATCH REPAIR PROTEIN MLH, PMS, MUTL"/>
    <property type="match status" value="1"/>
</dbReference>
<dbReference type="GO" id="GO:0030983">
    <property type="term" value="F:mismatched DNA binding"/>
    <property type="evidence" value="ECO:0007669"/>
    <property type="project" value="InterPro"/>
</dbReference>